<name>A0A9P5PN16_9AGAR</name>
<feature type="non-terminal residue" evidence="1">
    <location>
        <position position="100"/>
    </location>
</feature>
<sequence>PVRVAQDGPWSVSVAASPHDQKFYSLYIKTPTHNLTLTRTVMEIVELDQKLHDSILSTSKFPTLPLDVAAIPAASKRRSAFRTALARLASPSGKRSTPSP</sequence>
<reference evidence="1" key="1">
    <citation type="submission" date="2020-11" db="EMBL/GenBank/DDBJ databases">
        <authorList>
            <consortium name="DOE Joint Genome Institute"/>
            <person name="Ahrendt S."/>
            <person name="Riley R."/>
            <person name="Andreopoulos W."/>
            <person name="Labutti K."/>
            <person name="Pangilinan J."/>
            <person name="Ruiz-Duenas F.J."/>
            <person name="Barrasa J.M."/>
            <person name="Sanchez-Garcia M."/>
            <person name="Camarero S."/>
            <person name="Miyauchi S."/>
            <person name="Serrano A."/>
            <person name="Linde D."/>
            <person name="Babiker R."/>
            <person name="Drula E."/>
            <person name="Ayuso-Fernandez I."/>
            <person name="Pacheco R."/>
            <person name="Padilla G."/>
            <person name="Ferreira P."/>
            <person name="Barriuso J."/>
            <person name="Kellner H."/>
            <person name="Castanera R."/>
            <person name="Alfaro M."/>
            <person name="Ramirez L."/>
            <person name="Pisabarro A.G."/>
            <person name="Kuo A."/>
            <person name="Tritt A."/>
            <person name="Lipzen A."/>
            <person name="He G."/>
            <person name="Yan M."/>
            <person name="Ng V."/>
            <person name="Cullen D."/>
            <person name="Martin F."/>
            <person name="Rosso M.-N."/>
            <person name="Henrissat B."/>
            <person name="Hibbett D."/>
            <person name="Martinez A.T."/>
            <person name="Grigoriev I.V."/>
        </authorList>
    </citation>
    <scope>NUCLEOTIDE SEQUENCE</scope>
    <source>
        <strain evidence="1">AH 40177</strain>
    </source>
</reference>
<dbReference type="Proteomes" id="UP000772434">
    <property type="component" value="Unassembled WGS sequence"/>
</dbReference>
<comment type="caution">
    <text evidence="1">The sequence shown here is derived from an EMBL/GenBank/DDBJ whole genome shotgun (WGS) entry which is preliminary data.</text>
</comment>
<gene>
    <name evidence="1" type="ORF">BDP27DRAFT_1204277</name>
</gene>
<dbReference type="EMBL" id="JADNRY010000091">
    <property type="protein sequence ID" value="KAF9066219.1"/>
    <property type="molecule type" value="Genomic_DNA"/>
</dbReference>
<evidence type="ECO:0000313" key="1">
    <source>
        <dbReference type="EMBL" id="KAF9066219.1"/>
    </source>
</evidence>
<dbReference type="AlphaFoldDB" id="A0A9P5PN16"/>
<protein>
    <submittedName>
        <fullName evidence="1">Uncharacterized protein</fullName>
    </submittedName>
</protein>
<organism evidence="1 2">
    <name type="scientific">Rhodocollybia butyracea</name>
    <dbReference type="NCBI Taxonomy" id="206335"/>
    <lineage>
        <taxon>Eukaryota</taxon>
        <taxon>Fungi</taxon>
        <taxon>Dikarya</taxon>
        <taxon>Basidiomycota</taxon>
        <taxon>Agaricomycotina</taxon>
        <taxon>Agaricomycetes</taxon>
        <taxon>Agaricomycetidae</taxon>
        <taxon>Agaricales</taxon>
        <taxon>Marasmiineae</taxon>
        <taxon>Omphalotaceae</taxon>
        <taxon>Rhodocollybia</taxon>
    </lineage>
</organism>
<accession>A0A9P5PN16</accession>
<keyword evidence="2" id="KW-1185">Reference proteome</keyword>
<dbReference type="OrthoDB" id="2995992at2759"/>
<feature type="non-terminal residue" evidence="1">
    <location>
        <position position="1"/>
    </location>
</feature>
<proteinExistence type="predicted"/>
<evidence type="ECO:0000313" key="2">
    <source>
        <dbReference type="Proteomes" id="UP000772434"/>
    </source>
</evidence>